<reference evidence="2" key="1">
    <citation type="submission" date="2021-03" db="EMBL/GenBank/DDBJ databases">
        <authorList>
            <person name="Bekaert M."/>
        </authorList>
    </citation>
    <scope>NUCLEOTIDE SEQUENCE</scope>
</reference>
<dbReference type="EMBL" id="CAJPWZ010002699">
    <property type="protein sequence ID" value="CAG2243311.1"/>
    <property type="molecule type" value="Genomic_DNA"/>
</dbReference>
<evidence type="ECO:0000313" key="3">
    <source>
        <dbReference type="Proteomes" id="UP000683360"/>
    </source>
</evidence>
<proteinExistence type="predicted"/>
<accession>A0A8S3UBX8</accession>
<evidence type="ECO:0000256" key="1">
    <source>
        <dbReference type="SAM" id="MobiDB-lite"/>
    </source>
</evidence>
<dbReference type="AlphaFoldDB" id="A0A8S3UBX8"/>
<protein>
    <submittedName>
        <fullName evidence="2">Uncharacterized protein</fullName>
    </submittedName>
</protein>
<keyword evidence="3" id="KW-1185">Reference proteome</keyword>
<name>A0A8S3UBX8_MYTED</name>
<sequence>MQVIDTYLLELQLTVSARNKGNMVLGPYQKSRTIYTSKLPRVVFQWYKGTHRLNFPEGTKETAYVSIKPTGDDNSMYMFLCEDLPVNRGGPGVIISEDFYLRNAKSAWVDTNGKSHDPKKRKKKPEDGKKTAAIPNDGNKTAEIPKDSEKTCEMPENKNNKMYPEPSGIQYLRKNNSDGEEKNVKREGIIINGNAIMTLKDI</sequence>
<organism evidence="2 3">
    <name type="scientific">Mytilus edulis</name>
    <name type="common">Blue mussel</name>
    <dbReference type="NCBI Taxonomy" id="6550"/>
    <lineage>
        <taxon>Eukaryota</taxon>
        <taxon>Metazoa</taxon>
        <taxon>Spiralia</taxon>
        <taxon>Lophotrochozoa</taxon>
        <taxon>Mollusca</taxon>
        <taxon>Bivalvia</taxon>
        <taxon>Autobranchia</taxon>
        <taxon>Pteriomorphia</taxon>
        <taxon>Mytilida</taxon>
        <taxon>Mytiloidea</taxon>
        <taxon>Mytilidae</taxon>
        <taxon>Mytilinae</taxon>
        <taxon>Mytilus</taxon>
    </lineage>
</organism>
<feature type="region of interest" description="Disordered" evidence="1">
    <location>
        <begin position="110"/>
        <end position="182"/>
    </location>
</feature>
<evidence type="ECO:0000313" key="2">
    <source>
        <dbReference type="EMBL" id="CAG2243311.1"/>
    </source>
</evidence>
<gene>
    <name evidence="2" type="ORF">MEDL_55448</name>
</gene>
<dbReference type="Proteomes" id="UP000683360">
    <property type="component" value="Unassembled WGS sequence"/>
</dbReference>
<comment type="caution">
    <text evidence="2">The sequence shown here is derived from an EMBL/GenBank/DDBJ whole genome shotgun (WGS) entry which is preliminary data.</text>
</comment>
<feature type="compositionally biased region" description="Basic and acidic residues" evidence="1">
    <location>
        <begin position="143"/>
        <end position="159"/>
    </location>
</feature>